<dbReference type="Proteomes" id="UP000249061">
    <property type="component" value="Unassembled WGS sequence"/>
</dbReference>
<accession>A0A2W5T2D3</accession>
<evidence type="ECO:0000313" key="2">
    <source>
        <dbReference type="Proteomes" id="UP000249061"/>
    </source>
</evidence>
<protein>
    <submittedName>
        <fullName evidence="1">Uncharacterized protein</fullName>
    </submittedName>
</protein>
<evidence type="ECO:0000313" key="1">
    <source>
        <dbReference type="EMBL" id="PZR08197.1"/>
    </source>
</evidence>
<comment type="caution">
    <text evidence="1">The sequence shown here is derived from an EMBL/GenBank/DDBJ whole genome shotgun (WGS) entry which is preliminary data.</text>
</comment>
<reference evidence="1 2" key="1">
    <citation type="submission" date="2017-08" db="EMBL/GenBank/DDBJ databases">
        <title>Infants hospitalized years apart are colonized by the same room-sourced microbial strains.</title>
        <authorList>
            <person name="Brooks B."/>
            <person name="Olm M.R."/>
            <person name="Firek B.A."/>
            <person name="Baker R."/>
            <person name="Thomas B.C."/>
            <person name="Morowitz M.J."/>
            <person name="Banfield J.F."/>
        </authorList>
    </citation>
    <scope>NUCLEOTIDE SEQUENCE [LARGE SCALE GENOMIC DNA]</scope>
    <source>
        <strain evidence="1">S2_003_000_R2_14</strain>
    </source>
</reference>
<dbReference type="AlphaFoldDB" id="A0A2W5T2D3"/>
<name>A0A2W5T2D3_9BACT</name>
<organism evidence="1 2">
    <name type="scientific">Archangium gephyra</name>
    <dbReference type="NCBI Taxonomy" id="48"/>
    <lineage>
        <taxon>Bacteria</taxon>
        <taxon>Pseudomonadati</taxon>
        <taxon>Myxococcota</taxon>
        <taxon>Myxococcia</taxon>
        <taxon>Myxococcales</taxon>
        <taxon>Cystobacterineae</taxon>
        <taxon>Archangiaceae</taxon>
        <taxon>Archangium</taxon>
    </lineage>
</organism>
<sequence length="124" mass="13692">MKRLNFSEKVALFVTTLHREQSDALLTGFATESQQRATQFAAQVKTWDSGQRQARLTHEFGVPPDAADRLKQVVVGVDGVLRAAVVASLPPSMRQQFPQFKGEVESFPEVVKGLAARLVREAGR</sequence>
<proteinExistence type="predicted"/>
<dbReference type="EMBL" id="QFQP01000026">
    <property type="protein sequence ID" value="PZR08197.1"/>
    <property type="molecule type" value="Genomic_DNA"/>
</dbReference>
<gene>
    <name evidence="1" type="ORF">DI536_25140</name>
</gene>